<dbReference type="NCBIfam" id="NF008748">
    <property type="entry name" value="PRK11783.1"/>
    <property type="match status" value="1"/>
</dbReference>
<evidence type="ECO:0000256" key="4">
    <source>
        <dbReference type="ARBA" id="ARBA00022679"/>
    </source>
</evidence>
<dbReference type="Pfam" id="PF22020">
    <property type="entry name" value="RlmL_1st"/>
    <property type="match status" value="1"/>
</dbReference>
<keyword evidence="7" id="KW-0694">RNA-binding</keyword>
<proteinExistence type="inferred from homology"/>
<dbReference type="InterPro" id="IPR017244">
    <property type="entry name" value="23SrRNA_methyltr_KL"/>
</dbReference>
<evidence type="ECO:0000256" key="8">
    <source>
        <dbReference type="SAM" id="MobiDB-lite"/>
    </source>
</evidence>
<evidence type="ECO:0000313" key="11">
    <source>
        <dbReference type="Proteomes" id="UP001301869"/>
    </source>
</evidence>
<evidence type="ECO:0000259" key="9">
    <source>
        <dbReference type="PROSITE" id="PS51165"/>
    </source>
</evidence>
<dbReference type="InterPro" id="IPR002052">
    <property type="entry name" value="DNA_methylase_N6_adenine_CS"/>
</dbReference>
<dbReference type="EMBL" id="CP119391">
    <property type="protein sequence ID" value="WNK19379.1"/>
    <property type="molecule type" value="Genomic_DNA"/>
</dbReference>
<dbReference type="Gene3D" id="3.30.750.80">
    <property type="entry name" value="RNA methyltransferase domain (HRMD) like"/>
    <property type="match status" value="1"/>
</dbReference>
<dbReference type="PROSITE" id="PS00092">
    <property type="entry name" value="N6_MTASE"/>
    <property type="match status" value="1"/>
</dbReference>
<dbReference type="Proteomes" id="UP001301869">
    <property type="component" value="Chromosome"/>
</dbReference>
<dbReference type="PROSITE" id="PS51165">
    <property type="entry name" value="THUMP"/>
    <property type="match status" value="1"/>
</dbReference>
<feature type="region of interest" description="Disordered" evidence="8">
    <location>
        <begin position="412"/>
        <end position="437"/>
    </location>
</feature>
<comment type="catalytic activity">
    <reaction evidence="6">
        <text>guanosine(2445) in 23S rRNA + S-adenosyl-L-methionine = N(2)-methylguanosine(2445) in 23S rRNA + S-adenosyl-L-homocysteine + H(+)</text>
        <dbReference type="Rhea" id="RHEA:42740"/>
        <dbReference type="Rhea" id="RHEA-COMP:10215"/>
        <dbReference type="Rhea" id="RHEA-COMP:10216"/>
        <dbReference type="ChEBI" id="CHEBI:15378"/>
        <dbReference type="ChEBI" id="CHEBI:57856"/>
        <dbReference type="ChEBI" id="CHEBI:59789"/>
        <dbReference type="ChEBI" id="CHEBI:74269"/>
        <dbReference type="ChEBI" id="CHEBI:74481"/>
        <dbReference type="EC" id="2.1.1.173"/>
    </reaction>
</comment>
<dbReference type="CDD" id="cd02440">
    <property type="entry name" value="AdoMet_MTases"/>
    <property type="match status" value="1"/>
</dbReference>
<dbReference type="PANTHER" id="PTHR47313">
    <property type="entry name" value="RIBOSOMAL RNA LARGE SUBUNIT METHYLTRANSFERASE K/L"/>
    <property type="match status" value="1"/>
</dbReference>
<dbReference type="EC" id="2.1.1.173" evidence="6"/>
<dbReference type="PANTHER" id="PTHR47313:SF1">
    <property type="entry name" value="RIBOSOMAL RNA LARGE SUBUNIT METHYLTRANSFERASE K_L"/>
    <property type="match status" value="1"/>
</dbReference>
<keyword evidence="1 6" id="KW-0963">Cytoplasm</keyword>
<evidence type="ECO:0000256" key="1">
    <source>
        <dbReference type="ARBA" id="ARBA00022490"/>
    </source>
</evidence>
<dbReference type="InterPro" id="IPR054170">
    <property type="entry name" value="RlmL_1st"/>
</dbReference>
<dbReference type="Gene3D" id="3.40.50.150">
    <property type="entry name" value="Vaccinia Virus protein VP39"/>
    <property type="match status" value="2"/>
</dbReference>
<dbReference type="Pfam" id="PF10672">
    <property type="entry name" value="Methyltrans_SAM"/>
    <property type="match status" value="1"/>
</dbReference>
<feature type="domain" description="THUMP" evidence="9">
    <location>
        <begin position="64"/>
        <end position="176"/>
    </location>
</feature>
<evidence type="ECO:0000256" key="2">
    <source>
        <dbReference type="ARBA" id="ARBA00022552"/>
    </source>
</evidence>
<dbReference type="HAMAP" id="MF_01858">
    <property type="entry name" value="23SrRNA_methyltr_KL"/>
    <property type="match status" value="1"/>
</dbReference>
<dbReference type="InterPro" id="IPR029063">
    <property type="entry name" value="SAM-dependent_MTases_sf"/>
</dbReference>
<comment type="catalytic activity">
    <reaction evidence="6">
        <text>guanosine(2069) in 23S rRNA + S-adenosyl-L-methionine = N(2)-methylguanosine(2069) in 23S rRNA + S-adenosyl-L-homocysteine + H(+)</text>
        <dbReference type="Rhea" id="RHEA:43772"/>
        <dbReference type="Rhea" id="RHEA-COMP:10688"/>
        <dbReference type="Rhea" id="RHEA-COMP:10689"/>
        <dbReference type="ChEBI" id="CHEBI:15378"/>
        <dbReference type="ChEBI" id="CHEBI:57856"/>
        <dbReference type="ChEBI" id="CHEBI:59789"/>
        <dbReference type="ChEBI" id="CHEBI:74269"/>
        <dbReference type="ChEBI" id="CHEBI:74481"/>
        <dbReference type="EC" id="2.1.1.264"/>
    </reaction>
</comment>
<evidence type="ECO:0000256" key="6">
    <source>
        <dbReference type="HAMAP-Rule" id="MF_01858"/>
    </source>
</evidence>
<gene>
    <name evidence="10" type="primary">rlmKL</name>
    <name evidence="6" type="synonym">rlmL</name>
    <name evidence="10" type="ORF">P1P91_11030</name>
</gene>
<keyword evidence="5 6" id="KW-0949">S-adenosyl-L-methionine</keyword>
<accession>A0ABY9YWX0</accession>
<dbReference type="SMART" id="SM00981">
    <property type="entry name" value="THUMP"/>
    <property type="match status" value="1"/>
</dbReference>
<name>A0ABY9YWX0_9GAMM</name>
<dbReference type="Pfam" id="PF02926">
    <property type="entry name" value="THUMP"/>
    <property type="match status" value="1"/>
</dbReference>
<dbReference type="EC" id="2.1.1.264" evidence="6"/>
<comment type="similarity">
    <text evidence="6">Belongs to the methyltransferase superfamily. RlmKL family.</text>
</comment>
<keyword evidence="11" id="KW-1185">Reference proteome</keyword>
<dbReference type="PIRSF" id="PIRSF037618">
    <property type="entry name" value="RNA_Mtase_bacteria_prd"/>
    <property type="match status" value="1"/>
</dbReference>
<organism evidence="10 11">
    <name type="scientific">Halomonas piscis</name>
    <dbReference type="NCBI Taxonomy" id="3031727"/>
    <lineage>
        <taxon>Bacteria</taxon>
        <taxon>Pseudomonadati</taxon>
        <taxon>Pseudomonadota</taxon>
        <taxon>Gammaproteobacteria</taxon>
        <taxon>Oceanospirillales</taxon>
        <taxon>Halomonadaceae</taxon>
        <taxon>Halomonas</taxon>
    </lineage>
</organism>
<dbReference type="Pfam" id="PF01170">
    <property type="entry name" value="UPF0020"/>
    <property type="match status" value="1"/>
</dbReference>
<dbReference type="CDD" id="cd11715">
    <property type="entry name" value="THUMP_AdoMetMT"/>
    <property type="match status" value="1"/>
</dbReference>
<reference evidence="10 11" key="1">
    <citation type="submission" date="2023-03" db="EMBL/GenBank/DDBJ databases">
        <title>Halomonas sp. nov., isolated from Korean tranditional fermented seafood 'Jeotgal'.</title>
        <authorList>
            <person name="Kim B."/>
            <person name="Shin N.-R."/>
        </authorList>
    </citation>
    <scope>NUCLEOTIDE SEQUENCE [LARGE SCALE GENOMIC DNA]</scope>
    <source>
        <strain evidence="10 11">SG2L-4</strain>
    </source>
</reference>
<evidence type="ECO:0000256" key="3">
    <source>
        <dbReference type="ARBA" id="ARBA00022603"/>
    </source>
</evidence>
<dbReference type="Gene3D" id="3.30.2130.30">
    <property type="match status" value="1"/>
</dbReference>
<comment type="subcellular location">
    <subcellularLocation>
        <location evidence="6">Cytoplasm</location>
    </subcellularLocation>
</comment>
<keyword evidence="4 6" id="KW-0808">Transferase</keyword>
<dbReference type="RefSeq" id="WP_311882604.1">
    <property type="nucleotide sequence ID" value="NZ_CP119391.1"/>
</dbReference>
<evidence type="ECO:0000256" key="7">
    <source>
        <dbReference type="PROSITE-ProRule" id="PRU00529"/>
    </source>
</evidence>
<sequence>MTEPSHSSFNISPHNNAPDSGALDVLVTCPKGIEALLADEMTTLGATPVKTTVAGVYATASHADAYRLCLWSRLANRVIVQLSRNAMIETPEQIRAAASRLDWAQHLSEGATLAVDFHGRSEHIRHTLFGAQTVKDGIVESLGRAGRERPRVDNKAPDVQIYAHLHRRNLTLGIDLAGESLHRRGYRRDVGHAPLKENLAAALLVRAGWPERAKAGEPLVDPLCGAGTLLIEAALMAADQAPGLHRRRFGFHGWAQFRPAAWQELAREARARASIGRKRCKSAFYGFDQSPAALAAARANAMRAGIPALLTLKGEGVAALDSTSVEAKGPGLVITNPPYGERLGELPELVSLYATIGEQAKALFPGWTLALFTGNPDLGHRLGLRAHRQYALKNGPLDAKLLLMAIDQADRDERQAPEAQKAAGKGESGPKSAAPVAENAQMFANRLRKNRRRLKKWLKQSGERCYRLYDADMPEYALAVDVYGDRVHVQEYAPPRTVNPAQAQKRLFDALETLPRVLAVSPQHIYVKRRERQAGKAQYEKRAASGERFEVAEGRARLWVNLRDYLDTGLFLDHRPVRRMLGEMATGKRFLNLFCYTASATVHAALGGAAESVSVDMSNTYLDWARDNFALNGLDRARHRTIRADCIEWLETAGTEFDLIFMDPPTFSNSKKMRSSLDVQRDHARLIALAMARLAPGGTLVFSNNQRRFKLDEAVSERYAVDDISGRTFDPDFARSTGLHHVFLVRHAAGEKATDDKEESWA</sequence>
<dbReference type="InterPro" id="IPR004114">
    <property type="entry name" value="THUMP_dom"/>
</dbReference>
<comment type="function">
    <text evidence="6">Specifically methylates the guanine in position 2445 (m2G2445) and the guanine in position 2069 (m7G2069) of 23S rRNA.</text>
</comment>
<evidence type="ECO:0000256" key="5">
    <source>
        <dbReference type="ARBA" id="ARBA00022691"/>
    </source>
</evidence>
<dbReference type="InterPro" id="IPR000241">
    <property type="entry name" value="RlmKL-like_Mtase"/>
</dbReference>
<dbReference type="InterPro" id="IPR019614">
    <property type="entry name" value="SAM-dep_methyl-trfase"/>
</dbReference>
<keyword evidence="3 6" id="KW-0489">Methyltransferase</keyword>
<dbReference type="SUPFAM" id="SSF53335">
    <property type="entry name" value="S-adenosyl-L-methionine-dependent methyltransferases"/>
    <property type="match status" value="2"/>
</dbReference>
<dbReference type="GO" id="GO:0052915">
    <property type="term" value="F:23S rRNA (guanine(2445)-N(2))-methyltransferase activity"/>
    <property type="evidence" value="ECO:0007669"/>
    <property type="project" value="UniProtKB-EC"/>
</dbReference>
<protein>
    <recommendedName>
        <fullName evidence="6">Ribosomal RNA large subunit methyltransferase K/L</fullName>
    </recommendedName>
    <domain>
        <recommendedName>
            <fullName evidence="6">23S rRNA m2G2445 methyltransferase</fullName>
            <ecNumber evidence="6">2.1.1.173</ecNumber>
        </recommendedName>
        <alternativeName>
            <fullName evidence="6">rRNA (guanine-N(2)-)-methyltransferase RlmL</fullName>
        </alternativeName>
    </domain>
    <domain>
        <recommendedName>
            <fullName evidence="6">23S rRNA m7G2069 methyltransferase</fullName>
            <ecNumber evidence="6">2.1.1.264</ecNumber>
        </recommendedName>
        <alternativeName>
            <fullName evidence="6">rRNA (guanine-N(7)-)-methyltransferase RlmK</fullName>
        </alternativeName>
    </domain>
</protein>
<keyword evidence="2 6" id="KW-0698">rRNA processing</keyword>
<evidence type="ECO:0000313" key="10">
    <source>
        <dbReference type="EMBL" id="WNK19379.1"/>
    </source>
</evidence>